<keyword evidence="5 7" id="KW-1133">Transmembrane helix</keyword>
<evidence type="ECO:0000256" key="3">
    <source>
        <dbReference type="ARBA" id="ARBA00022475"/>
    </source>
</evidence>
<evidence type="ECO:0000256" key="1">
    <source>
        <dbReference type="ARBA" id="ARBA00004651"/>
    </source>
</evidence>
<evidence type="ECO:0000313" key="9">
    <source>
        <dbReference type="EMBL" id="WAX55158.1"/>
    </source>
</evidence>
<evidence type="ECO:0000256" key="2">
    <source>
        <dbReference type="ARBA" id="ARBA00022448"/>
    </source>
</evidence>
<dbReference type="CDD" id="cd06261">
    <property type="entry name" value="TM_PBP2"/>
    <property type="match status" value="1"/>
</dbReference>
<dbReference type="SUPFAM" id="SSF161098">
    <property type="entry name" value="MetI-like"/>
    <property type="match status" value="1"/>
</dbReference>
<comment type="similarity">
    <text evidence="7">Belongs to the binding-protein-dependent transport system permease family.</text>
</comment>
<keyword evidence="4 7" id="KW-0812">Transmembrane</keyword>
<protein>
    <submittedName>
        <fullName evidence="9">ABC transporter permease</fullName>
    </submittedName>
</protein>
<dbReference type="InterPro" id="IPR000515">
    <property type="entry name" value="MetI-like"/>
</dbReference>
<dbReference type="PANTHER" id="PTHR43163:SF6">
    <property type="entry name" value="DIPEPTIDE TRANSPORT SYSTEM PERMEASE PROTEIN DPPB-RELATED"/>
    <property type="match status" value="1"/>
</dbReference>
<name>A0ABY7JS38_9ACTN</name>
<dbReference type="InterPro" id="IPR035906">
    <property type="entry name" value="MetI-like_sf"/>
</dbReference>
<evidence type="ECO:0000256" key="6">
    <source>
        <dbReference type="ARBA" id="ARBA00023136"/>
    </source>
</evidence>
<keyword evidence="2 7" id="KW-0813">Transport</keyword>
<dbReference type="PROSITE" id="PS50928">
    <property type="entry name" value="ABC_TM1"/>
    <property type="match status" value="1"/>
</dbReference>
<dbReference type="InterPro" id="IPR045621">
    <property type="entry name" value="BPD_transp_1_N"/>
</dbReference>
<sequence length="339" mass="35922">MVRLVSVRLMQTVIVAFIVSVIVFLLMHVAPGDPVNAIYGEQNVSAVQKAALRHQLGLDLPLWRQYADFVLHALQGDLGNSIFRSASVGSLVRPALMATVELTVASLVVAVAIGFPVAVISALKQNSIYDRAGSALALFGISMPSFWLGIICILVFSVHLGILPTGGRLATGLSVRDITGIDTLDAVLSGNWIALRSALEHLVLPAVTLGAAMSATLARVLRASLIEAKNQEFVEALRARGMSEVAVVRHMLRNSLPPAVIMMGIKVGSLLGGAIVIEVVFSWPGLGRLIVTAISARDYPLIQGGVLVMAVLFVLVNLATDLIHGVLDPRVRQGKKAGV</sequence>
<evidence type="ECO:0000256" key="4">
    <source>
        <dbReference type="ARBA" id="ARBA00022692"/>
    </source>
</evidence>
<keyword evidence="6 7" id="KW-0472">Membrane</keyword>
<organism evidence="9 10">
    <name type="scientific">Jatrophihabitans cynanchi</name>
    <dbReference type="NCBI Taxonomy" id="2944128"/>
    <lineage>
        <taxon>Bacteria</taxon>
        <taxon>Bacillati</taxon>
        <taxon>Actinomycetota</taxon>
        <taxon>Actinomycetes</taxon>
        <taxon>Jatrophihabitantales</taxon>
        <taxon>Jatrophihabitantaceae</taxon>
        <taxon>Jatrophihabitans</taxon>
    </lineage>
</organism>
<dbReference type="Pfam" id="PF00528">
    <property type="entry name" value="BPD_transp_1"/>
    <property type="match status" value="1"/>
</dbReference>
<evidence type="ECO:0000256" key="7">
    <source>
        <dbReference type="RuleBase" id="RU363032"/>
    </source>
</evidence>
<dbReference type="Gene3D" id="1.10.3720.10">
    <property type="entry name" value="MetI-like"/>
    <property type="match status" value="1"/>
</dbReference>
<dbReference type="EMBL" id="CP097463">
    <property type="protein sequence ID" value="WAX55158.1"/>
    <property type="molecule type" value="Genomic_DNA"/>
</dbReference>
<evidence type="ECO:0000259" key="8">
    <source>
        <dbReference type="PROSITE" id="PS50928"/>
    </source>
</evidence>
<proteinExistence type="inferred from homology"/>
<gene>
    <name evidence="9" type="ORF">M6B22_11360</name>
</gene>
<feature type="transmembrane region" description="Helical" evidence="7">
    <location>
        <begin position="12"/>
        <end position="30"/>
    </location>
</feature>
<evidence type="ECO:0000256" key="5">
    <source>
        <dbReference type="ARBA" id="ARBA00022989"/>
    </source>
</evidence>
<dbReference type="Pfam" id="PF19300">
    <property type="entry name" value="BPD_transp_1_N"/>
    <property type="match status" value="1"/>
</dbReference>
<keyword evidence="3" id="KW-1003">Cell membrane</keyword>
<feature type="transmembrane region" description="Helical" evidence="7">
    <location>
        <begin position="259"/>
        <end position="281"/>
    </location>
</feature>
<dbReference type="RefSeq" id="WP_269441661.1">
    <property type="nucleotide sequence ID" value="NZ_CP097463.1"/>
</dbReference>
<dbReference type="PANTHER" id="PTHR43163">
    <property type="entry name" value="DIPEPTIDE TRANSPORT SYSTEM PERMEASE PROTEIN DPPB-RELATED"/>
    <property type="match status" value="1"/>
</dbReference>
<evidence type="ECO:0000313" key="10">
    <source>
        <dbReference type="Proteomes" id="UP001164693"/>
    </source>
</evidence>
<feature type="transmembrane region" description="Helical" evidence="7">
    <location>
        <begin position="301"/>
        <end position="327"/>
    </location>
</feature>
<reference evidence="9" key="1">
    <citation type="submission" date="2022-05" db="EMBL/GenBank/DDBJ databases">
        <title>Jatrophihabitans sp. SB3-54 whole genome sequence.</title>
        <authorList>
            <person name="Suh M.K."/>
            <person name="Eom M.K."/>
            <person name="Kim J.S."/>
            <person name="Kim H.S."/>
            <person name="Do H.E."/>
            <person name="Shin Y.K."/>
            <person name="Lee J.-S."/>
        </authorList>
    </citation>
    <scope>NUCLEOTIDE SEQUENCE</scope>
    <source>
        <strain evidence="9">SB3-54</strain>
    </source>
</reference>
<accession>A0ABY7JS38</accession>
<feature type="domain" description="ABC transmembrane type-1" evidence="8">
    <location>
        <begin position="96"/>
        <end position="324"/>
    </location>
</feature>
<keyword evidence="10" id="KW-1185">Reference proteome</keyword>
<feature type="transmembrane region" description="Helical" evidence="7">
    <location>
        <begin position="135"/>
        <end position="162"/>
    </location>
</feature>
<dbReference type="Proteomes" id="UP001164693">
    <property type="component" value="Chromosome"/>
</dbReference>
<feature type="transmembrane region" description="Helical" evidence="7">
    <location>
        <begin position="202"/>
        <end position="221"/>
    </location>
</feature>
<comment type="subcellular location">
    <subcellularLocation>
        <location evidence="1 7">Cell membrane</location>
        <topology evidence="1 7">Multi-pass membrane protein</topology>
    </subcellularLocation>
</comment>
<feature type="transmembrane region" description="Helical" evidence="7">
    <location>
        <begin position="102"/>
        <end position="123"/>
    </location>
</feature>